<dbReference type="RefSeq" id="WP_138664481.1">
    <property type="nucleotide sequence ID" value="NZ_VCKY01000005.1"/>
</dbReference>
<organism evidence="3 4">
    <name type="scientific">Nonomuraea turkmeniaca</name>
    <dbReference type="NCBI Taxonomy" id="103838"/>
    <lineage>
        <taxon>Bacteria</taxon>
        <taxon>Bacillati</taxon>
        <taxon>Actinomycetota</taxon>
        <taxon>Actinomycetes</taxon>
        <taxon>Streptosporangiales</taxon>
        <taxon>Streptosporangiaceae</taxon>
        <taxon>Nonomuraea</taxon>
    </lineage>
</organism>
<proteinExistence type="predicted"/>
<dbReference type="AlphaFoldDB" id="A0A5S4FWE5"/>
<dbReference type="SUPFAM" id="SSF49785">
    <property type="entry name" value="Galactose-binding domain-like"/>
    <property type="match status" value="1"/>
</dbReference>
<dbReference type="OrthoDB" id="3579255at2"/>
<dbReference type="InterPro" id="IPR053850">
    <property type="entry name" value="Glyco_hydro_123_N_2"/>
</dbReference>
<dbReference type="Pfam" id="PF13320">
    <property type="entry name" value="GH123_cat"/>
    <property type="match status" value="1"/>
</dbReference>
<dbReference type="Pfam" id="PF12733">
    <property type="entry name" value="Cadherin-like"/>
    <property type="match status" value="1"/>
</dbReference>
<keyword evidence="4" id="KW-1185">Reference proteome</keyword>
<sequence length="998" mass="111088">MRHRVLPLLCVTLLLAPFGPFVPAAMAGANAAQLWVESSEKTVYRTTTVPQSPSTSITFTAARGEYESAQIAVRAKERLRIERVRFGDLTAGGKRRIAGANLSYRFVAYKDDSKVAANPFFPDREGNLLYPESVMPDPLSNDKATWVEAGQTQPVFVTGFVPRGTAPGTYRGTATVETSRGDYSVPIRFRVHNVEIPTIDKSPFTNYHWTMTNGFTWDGFSWNGEAGQAYDVGKYYYGVETYSDAWFGLMDEFARKLAEYRTNMVWLRTDLFLQSTGTELSDFVQGIPSDIDWTNFDRYVEAFKRHGITNFANQHLIHALNKMPDNEKPNDGWNTKLPDSLPVTDAFLTNYLTALHEHLKSKGWTNGLTWYQHIRDEPGTADVRNLWTYVARKIQQINSQIGADFRTMDADPDGILLDDRTKPYVDTWVPLTPAFERKKAGYKAQQAAGQELWVYTCEVNTPPWLNRFWTQPTMTGRMLFWDLEREGVQGHLHWAWNAWYVGPWKGDSYIVYPDRANLTVKSSLRLEAHRDGLEDYELLNILKKRDPALAEQIVDSAISPEDPRRYTLDPAYLDTLHGYLVRAAAGETVGAIPQPTSPYEGQDIPRTFLLDNTDDTITYSAGWAPRQRQSAYLGSVHISTATGNKATYEFDGTGIDAFFEKNATTGKVSVSVDGGPATVIDLYEAVQYDRFTAYRKTGLTPGKHRIEITNLENKEVRFDGFRVHLAPGQQHFDATLKDLKLTNVAEFTFEGHRGDHALLVDQGTSSVSLTPTLADAGGTITVDGGAVANGATVDVNVADGKNKIEIRTLAGDGQTAKVYELTLVKGAVNTADANIARSHSAVSASAARDGDGGVQYGPQKMVDGEYGTMFAAKQGYTDTNPFPHEIVLDWNEPKAFNTLVVATRGGIPQGLTDVDVEVSANGTDWTTAAQGVAFRWTHDDDDGIMEYSVADLPDLQGVRKLRLKINDANYTRWSMYAVYELELYNLPALRSATSSQTR</sequence>
<dbReference type="EMBL" id="VCKY01000005">
    <property type="protein sequence ID" value="TMR25056.1"/>
    <property type="molecule type" value="Genomic_DNA"/>
</dbReference>
<comment type="caution">
    <text evidence="3">The sequence shown here is derived from an EMBL/GenBank/DDBJ whole genome shotgun (WGS) entry which is preliminary data.</text>
</comment>
<evidence type="ECO:0000259" key="2">
    <source>
        <dbReference type="PROSITE" id="PS50022"/>
    </source>
</evidence>
<accession>A0A5S4FWE5</accession>
<dbReference type="InterPro" id="IPR025150">
    <property type="entry name" value="GH123_cat"/>
</dbReference>
<feature type="chain" id="PRO_5038667708" evidence="1">
    <location>
        <begin position="28"/>
        <end position="998"/>
    </location>
</feature>
<dbReference type="Gene3D" id="2.60.120.260">
    <property type="entry name" value="Galactose-binding domain-like"/>
    <property type="match status" value="2"/>
</dbReference>
<dbReference type="InterPro" id="IPR025883">
    <property type="entry name" value="Cadherin-like_domain"/>
</dbReference>
<name>A0A5S4FWE5_9ACTN</name>
<protein>
    <submittedName>
        <fullName evidence="3">DUF4091 domain-containing protein</fullName>
    </submittedName>
</protein>
<keyword evidence="1" id="KW-0732">Signal</keyword>
<evidence type="ECO:0000313" key="3">
    <source>
        <dbReference type="EMBL" id="TMR25056.1"/>
    </source>
</evidence>
<feature type="signal peptide" evidence="1">
    <location>
        <begin position="1"/>
        <end position="27"/>
    </location>
</feature>
<evidence type="ECO:0000256" key="1">
    <source>
        <dbReference type="SAM" id="SignalP"/>
    </source>
</evidence>
<dbReference type="InterPro" id="IPR008979">
    <property type="entry name" value="Galactose-bd-like_sf"/>
</dbReference>
<feature type="domain" description="F5/8 type C" evidence="2">
    <location>
        <begin position="823"/>
        <end position="986"/>
    </location>
</feature>
<dbReference type="Proteomes" id="UP000309128">
    <property type="component" value="Unassembled WGS sequence"/>
</dbReference>
<reference evidence="3 4" key="1">
    <citation type="submission" date="2019-05" db="EMBL/GenBank/DDBJ databases">
        <title>Draft genome sequence of Nonomuraea turkmeniaca DSM 43926.</title>
        <authorList>
            <person name="Saricaoglu S."/>
            <person name="Isik K."/>
        </authorList>
    </citation>
    <scope>NUCLEOTIDE SEQUENCE [LARGE SCALE GENOMIC DNA]</scope>
    <source>
        <strain evidence="3 4">DSM 43926</strain>
    </source>
</reference>
<dbReference type="PROSITE" id="PS50022">
    <property type="entry name" value="FA58C_3"/>
    <property type="match status" value="1"/>
</dbReference>
<gene>
    <name evidence="3" type="ORF">ETD86_02785</name>
</gene>
<evidence type="ECO:0000313" key="4">
    <source>
        <dbReference type="Proteomes" id="UP000309128"/>
    </source>
</evidence>
<dbReference type="InterPro" id="IPR000421">
    <property type="entry name" value="FA58C"/>
</dbReference>
<dbReference type="Pfam" id="PF22680">
    <property type="entry name" value="Glyco_hydro_123_N_2"/>
    <property type="match status" value="1"/>
</dbReference>
<dbReference type="Pfam" id="PF00754">
    <property type="entry name" value="F5_F8_type_C"/>
    <property type="match status" value="1"/>
</dbReference>